<dbReference type="CDD" id="cd07067">
    <property type="entry name" value="HP_PGM_like"/>
    <property type="match status" value="1"/>
</dbReference>
<dbReference type="CDD" id="cd07961">
    <property type="entry name" value="Anticodon_Ia_Ile_ABEc"/>
    <property type="match status" value="1"/>
</dbReference>
<dbReference type="PANTHER" id="PTHR42780">
    <property type="entry name" value="SOLEUCYL-TRNA SYNTHETASE"/>
    <property type="match status" value="1"/>
</dbReference>
<feature type="short sequence motif" description="'HIGH' region" evidence="10">
    <location>
        <begin position="51"/>
        <end position="61"/>
    </location>
</feature>
<keyword evidence="10" id="KW-0862">Zinc</keyword>
<evidence type="ECO:0000313" key="15">
    <source>
        <dbReference type="EMBL" id="OIO30428.1"/>
    </source>
</evidence>
<dbReference type="InterPro" id="IPR014729">
    <property type="entry name" value="Rossmann-like_a/b/a_fold"/>
</dbReference>
<feature type="binding site" evidence="10">
    <location>
        <position position="813"/>
    </location>
    <ligand>
        <name>ATP</name>
        <dbReference type="ChEBI" id="CHEBI:30616"/>
    </ligand>
</feature>
<comment type="function">
    <text evidence="8 10">Catalyzes the attachment of isoleucine to tRNA(Ile). As IleRS can inadvertently accommodate and process structurally similar amino acids such as valine, to avoid such errors it has two additional distinct tRNA(Ile)-dependent editing activities. One activity is designated as 'pretransfer' editing and involves the hydrolysis of activated Val-AMP. The other activity is designated 'posttransfer' editing and involves deacylation of mischarged Val-tRNA(Ile).</text>
</comment>
<dbReference type="InterPro" id="IPR013078">
    <property type="entry name" value="His_Pase_superF_clade-1"/>
</dbReference>
<keyword evidence="10" id="KW-0479">Metal-binding</keyword>
<comment type="subunit">
    <text evidence="10">Monomer.</text>
</comment>
<dbReference type="SUPFAM" id="SSF47323">
    <property type="entry name" value="Anticodon-binding domain of a subclass of class I aminoacyl-tRNA synthetases"/>
    <property type="match status" value="1"/>
</dbReference>
<dbReference type="Pfam" id="PF00300">
    <property type="entry name" value="His_Phos_1"/>
    <property type="match status" value="1"/>
</dbReference>
<evidence type="ECO:0000259" key="14">
    <source>
        <dbReference type="Pfam" id="PF08264"/>
    </source>
</evidence>
<dbReference type="GO" id="GO:0006428">
    <property type="term" value="P:isoleucyl-tRNA aminoacylation"/>
    <property type="evidence" value="ECO:0007669"/>
    <property type="project" value="UniProtKB-UniRule"/>
</dbReference>
<evidence type="ECO:0000256" key="5">
    <source>
        <dbReference type="ARBA" id="ARBA00022840"/>
    </source>
</evidence>
<organism evidence="15 16">
    <name type="scientific">Candidatus Nomurabacteria bacterium CG1_02_43_90</name>
    <dbReference type="NCBI Taxonomy" id="1805281"/>
    <lineage>
        <taxon>Bacteria</taxon>
        <taxon>Candidatus Nomuraibacteriota</taxon>
    </lineage>
</organism>
<evidence type="ECO:0000256" key="3">
    <source>
        <dbReference type="ARBA" id="ARBA00022598"/>
    </source>
</evidence>
<dbReference type="InterPro" id="IPR013155">
    <property type="entry name" value="M/V/L/I-tRNA-synth_anticd-bd"/>
</dbReference>
<dbReference type="InterPro" id="IPR033709">
    <property type="entry name" value="Anticodon_Ile_ABEc"/>
</dbReference>
<keyword evidence="7 10" id="KW-0030">Aminoacyl-tRNA synthetase</keyword>
<evidence type="ECO:0000256" key="1">
    <source>
        <dbReference type="ARBA" id="ARBA00007078"/>
    </source>
</evidence>
<feature type="active site" description="Proton donor/acceptor" evidence="11">
    <location>
        <position position="593"/>
    </location>
</feature>
<evidence type="ECO:0000259" key="13">
    <source>
        <dbReference type="Pfam" id="PF00133"/>
    </source>
</evidence>
<keyword evidence="6 10" id="KW-0648">Protein biosynthesis</keyword>
<evidence type="ECO:0000256" key="9">
    <source>
        <dbReference type="ARBA" id="ARBA00048359"/>
    </source>
</evidence>
<dbReference type="InterPro" id="IPR009080">
    <property type="entry name" value="tRNAsynth_Ia_anticodon-bd"/>
</dbReference>
<dbReference type="InterPro" id="IPR002300">
    <property type="entry name" value="aa-tRNA-synth_Ia"/>
</dbReference>
<evidence type="ECO:0000256" key="2">
    <source>
        <dbReference type="ARBA" id="ARBA00022490"/>
    </source>
</evidence>
<evidence type="ECO:0000256" key="10">
    <source>
        <dbReference type="HAMAP-Rule" id="MF_02003"/>
    </source>
</evidence>
<dbReference type="Pfam" id="PF08264">
    <property type="entry name" value="Anticodon_1"/>
    <property type="match status" value="1"/>
</dbReference>
<dbReference type="Gene3D" id="1.10.730.10">
    <property type="entry name" value="Isoleucyl-tRNA Synthetase, Domain 1"/>
    <property type="match status" value="1"/>
</dbReference>
<comment type="similarity">
    <text evidence="1 10">Belongs to the class-I aminoacyl-tRNA synthetase family. IleS type 2 subfamily.</text>
</comment>
<dbReference type="Pfam" id="PF00133">
    <property type="entry name" value="tRNA-synt_1"/>
    <property type="match status" value="2"/>
</dbReference>
<dbReference type="GO" id="GO:0000049">
    <property type="term" value="F:tRNA binding"/>
    <property type="evidence" value="ECO:0007669"/>
    <property type="project" value="InterPro"/>
</dbReference>
<evidence type="ECO:0000256" key="4">
    <source>
        <dbReference type="ARBA" id="ARBA00022741"/>
    </source>
</evidence>
<feature type="binding site" evidence="12">
    <location>
        <begin position="511"/>
        <end position="518"/>
    </location>
    <ligand>
        <name>substrate</name>
    </ligand>
</feature>
<evidence type="ECO:0000256" key="7">
    <source>
        <dbReference type="ARBA" id="ARBA00023146"/>
    </source>
</evidence>
<keyword evidence="5 10" id="KW-0067">ATP-binding</keyword>
<dbReference type="GO" id="GO:0005524">
    <property type="term" value="F:ATP binding"/>
    <property type="evidence" value="ECO:0007669"/>
    <property type="project" value="UniProtKB-UniRule"/>
</dbReference>
<feature type="domain" description="Methionyl/Valyl/Leucyl/Isoleucyl-tRNA synthetase anticodon-binding" evidence="14">
    <location>
        <begin position="893"/>
        <end position="1038"/>
    </location>
</feature>
<dbReference type="Gene3D" id="3.40.50.1240">
    <property type="entry name" value="Phosphoglycerate mutase-like"/>
    <property type="match status" value="1"/>
</dbReference>
<dbReference type="EC" id="6.1.1.5" evidence="10"/>
<sequence>MNEEEKEPNKLSEIARREEETLARWETLHIFEKTLEQTKDGKPFSFYDGPPFATGLPHYGHILTSVIKDVIPRYQTMRGRYVRRVWGWDCHGLPVENLIEQELGLGHKKDIEAYGLEKFNEAARASVVRYDTEWKKIIPRIGRFIDMEHSYRTMDANYTESIWWAFKNLFDQGLIYQGFKSMHICPRCETTLSSNEVADGYKDITDISVTAKFALVGEPNTFVLVWTTTPWTLPGNVALAVNPVEEYVKISSGEVHYILASARLETVFKDKEYVVIETIRGTDLIGKSYTPIFDYYSAQANLPYKENGWKIYGADFVTMESGTGVVHIAPAFGEDDMALGKKENLPFVQHVGMDGVMKNEVRDFAGVSVKPKAKEKDGHQSTDILIIKHLAGMGALFAKEKMVHAYPHCWRCDTPLLNYAAESWFVKVSALKEKLLAQNAETNWVPKNMRDGRFGKWLEGARDWAISRSRFWGAPLPVWKCETCTTEKVLGSRAELAEHTKKSGNTYIVMRHGQAESNVQNILCASIEGCGGKLGLTEEGTKMVHKTAETLKGKNIDLIVASPLKRTHDTAKIVAETIGIKEEAIILDNRLREIGFGVLDGKSGQEYHKTFTTIREKFDRCPEGGETLMEMKYRVMNLLEELESKYLGKTILIITHEYGVWMLEAGTRGMNKDEATLLKEGPDDFVETGTARDLPFVLFPHNADFEFDFHRPYIDKVPVGCSCGSDMKRVPYVFDCWFESGSMPYAQFHYPFENAELFEKNFPANFIGEGVDQTRGWFYNMLVLSVGLFNKAPFQQVVVNGQILAEDGQKMSKKLRNYPDPWMLLNTYGADAIRYYLLSAPIVHAEDMAFSEKGVDEVVKKFIMRLTNVLSFYELYAEKGVQQTEGGSQNILDQWILTRLAEVVRETTASFDTYELDRAMKPLNLFVDDLSTWYLRRSRERFKADDVLDRAQALATTRTILLEFSKVLAPVMPFLAEHIYGRVGGEKESVHLESWPENLKAQEDQSLLAKMEEARRIVSLALEVRAKVGIKVRQPLALITVKNALLKDDEGYRSIILDEINIKELSFNSASEEEVLLDTIIIPALKQEGQFRDFLRSVQELRKKMALTPADVVVLRIQTDADGQALVEKFASEIKKTALISEIIFGEMEGKSITVDDLSFVCTLEK</sequence>
<comment type="caution">
    <text evidence="15">The sequence shown here is derived from an EMBL/GenBank/DDBJ whole genome shotgun (WGS) entry which is preliminary data.</text>
</comment>
<dbReference type="SUPFAM" id="SSF52374">
    <property type="entry name" value="Nucleotidylyl transferase"/>
    <property type="match status" value="1"/>
</dbReference>
<dbReference type="AlphaFoldDB" id="A0A1J4UZV3"/>
<dbReference type="GO" id="GO:0002161">
    <property type="term" value="F:aminoacyl-tRNA deacylase activity"/>
    <property type="evidence" value="ECO:0007669"/>
    <property type="project" value="InterPro"/>
</dbReference>
<feature type="active site" description="Tele-phosphohistidine intermediate" evidence="11">
    <location>
        <position position="512"/>
    </location>
</feature>
<evidence type="ECO:0000256" key="6">
    <source>
        <dbReference type="ARBA" id="ARBA00022917"/>
    </source>
</evidence>
<feature type="short sequence motif" description="'KMSKS' region" evidence="10">
    <location>
        <begin position="810"/>
        <end position="814"/>
    </location>
</feature>
<gene>
    <name evidence="10" type="primary">ileS</name>
    <name evidence="15" type="ORF">AUJ77_03195</name>
</gene>
<dbReference type="InterPro" id="IPR023586">
    <property type="entry name" value="Ile-tRNA-ligase_type2"/>
</dbReference>
<dbReference type="GO" id="GO:0008270">
    <property type="term" value="F:zinc ion binding"/>
    <property type="evidence" value="ECO:0007669"/>
    <property type="project" value="UniProtKB-UniRule"/>
</dbReference>
<dbReference type="PRINTS" id="PR00984">
    <property type="entry name" value="TRNASYNTHILE"/>
</dbReference>
<feature type="binding site" evidence="12">
    <location>
        <position position="566"/>
    </location>
    <ligand>
        <name>substrate</name>
    </ligand>
</feature>
<dbReference type="SUPFAM" id="SSF50677">
    <property type="entry name" value="ValRS/IleRS/LeuRS editing domain"/>
    <property type="match status" value="1"/>
</dbReference>
<dbReference type="GO" id="GO:0005737">
    <property type="term" value="C:cytoplasm"/>
    <property type="evidence" value="ECO:0007669"/>
    <property type="project" value="UniProtKB-SubCell"/>
</dbReference>
<dbReference type="Pfam" id="PF19302">
    <property type="entry name" value="DUF5915"/>
    <property type="match status" value="1"/>
</dbReference>
<dbReference type="InterPro" id="IPR029033">
    <property type="entry name" value="His_PPase_superfam"/>
</dbReference>
<name>A0A1J4UZV3_9BACT</name>
<keyword evidence="3 10" id="KW-0436">Ligase</keyword>
<feature type="domain" description="Aminoacyl-tRNA synthetase class Ia" evidence="13">
    <location>
        <begin position="22"/>
        <end position="500"/>
    </location>
</feature>
<proteinExistence type="inferred from homology"/>
<evidence type="ECO:0000256" key="12">
    <source>
        <dbReference type="PIRSR" id="PIRSR613078-2"/>
    </source>
</evidence>
<dbReference type="Proteomes" id="UP000181992">
    <property type="component" value="Unassembled WGS sequence"/>
</dbReference>
<evidence type="ECO:0000256" key="11">
    <source>
        <dbReference type="PIRSR" id="PIRSR613078-1"/>
    </source>
</evidence>
<dbReference type="PROSITE" id="PS00178">
    <property type="entry name" value="AA_TRNA_LIGASE_I"/>
    <property type="match status" value="1"/>
</dbReference>
<evidence type="ECO:0000313" key="16">
    <source>
        <dbReference type="Proteomes" id="UP000181992"/>
    </source>
</evidence>
<dbReference type="EMBL" id="MNVN01000018">
    <property type="protein sequence ID" value="OIO30428.1"/>
    <property type="molecule type" value="Genomic_DNA"/>
</dbReference>
<dbReference type="Gene3D" id="3.40.50.620">
    <property type="entry name" value="HUPs"/>
    <property type="match status" value="2"/>
</dbReference>
<comment type="domain">
    <text evidence="10">IleRS has two distinct active sites: one for aminoacylation and one for editing. The misactivated valine is translocated from the active site to the editing site, which sterically excludes the correctly activated isoleucine. The single editing site contains two valyl binding pockets, one specific for each substrate (Val-AMP or Val-tRNA(Ile)).</text>
</comment>
<dbReference type="Gene3D" id="3.90.740.10">
    <property type="entry name" value="Valyl/Leucyl/Isoleucyl-tRNA synthetase, editing domain"/>
    <property type="match status" value="1"/>
</dbReference>
<accession>A0A1J4UZV3</accession>
<dbReference type="PANTHER" id="PTHR42780:SF1">
    <property type="entry name" value="ISOLEUCINE--TRNA LIGASE, CYTOPLASMIC"/>
    <property type="match status" value="1"/>
</dbReference>
<dbReference type="STRING" id="1805281.AUJ77_03195"/>
<dbReference type="InterPro" id="IPR001412">
    <property type="entry name" value="aa-tRNA-synth_I_CS"/>
</dbReference>
<dbReference type="InterPro" id="IPR002301">
    <property type="entry name" value="Ile-tRNA-ligase"/>
</dbReference>
<dbReference type="HAMAP" id="MF_02003">
    <property type="entry name" value="Ile_tRNA_synth_type2"/>
    <property type="match status" value="1"/>
</dbReference>
<dbReference type="SUPFAM" id="SSF53254">
    <property type="entry name" value="Phosphoglycerate mutase-like"/>
    <property type="match status" value="1"/>
</dbReference>
<comment type="cofactor">
    <cofactor evidence="10">
        <name>Zn(2+)</name>
        <dbReference type="ChEBI" id="CHEBI:29105"/>
    </cofactor>
</comment>
<dbReference type="InterPro" id="IPR009008">
    <property type="entry name" value="Val/Leu/Ile-tRNA-synth_edit"/>
</dbReference>
<evidence type="ECO:0000256" key="8">
    <source>
        <dbReference type="ARBA" id="ARBA00025217"/>
    </source>
</evidence>
<comment type="catalytic activity">
    <reaction evidence="9 10">
        <text>tRNA(Ile) + L-isoleucine + ATP = L-isoleucyl-tRNA(Ile) + AMP + diphosphate</text>
        <dbReference type="Rhea" id="RHEA:11060"/>
        <dbReference type="Rhea" id="RHEA-COMP:9666"/>
        <dbReference type="Rhea" id="RHEA-COMP:9695"/>
        <dbReference type="ChEBI" id="CHEBI:30616"/>
        <dbReference type="ChEBI" id="CHEBI:33019"/>
        <dbReference type="ChEBI" id="CHEBI:58045"/>
        <dbReference type="ChEBI" id="CHEBI:78442"/>
        <dbReference type="ChEBI" id="CHEBI:78528"/>
        <dbReference type="ChEBI" id="CHEBI:456215"/>
        <dbReference type="EC" id="6.1.1.5"/>
    </reaction>
</comment>
<keyword evidence="4 10" id="KW-0547">Nucleotide-binding</keyword>
<keyword evidence="2 10" id="KW-0963">Cytoplasm</keyword>
<reference evidence="15 16" key="1">
    <citation type="journal article" date="2016" name="Environ. Microbiol.">
        <title>Genomic resolution of a cold subsurface aquifer community provides metabolic insights for novel microbes adapted to high CO concentrations.</title>
        <authorList>
            <person name="Probst A.J."/>
            <person name="Castelle C.J."/>
            <person name="Singh A."/>
            <person name="Brown C.T."/>
            <person name="Anantharaman K."/>
            <person name="Sharon I."/>
            <person name="Hug L.A."/>
            <person name="Burstein D."/>
            <person name="Emerson J.B."/>
            <person name="Thomas B.C."/>
            <person name="Banfield J.F."/>
        </authorList>
    </citation>
    <scope>NUCLEOTIDE SEQUENCE [LARGE SCALE GENOMIC DNA]</scope>
    <source>
        <strain evidence="15">CG1_02_43_90</strain>
    </source>
</reference>
<feature type="domain" description="Aminoacyl-tRNA synthetase class Ia" evidence="13">
    <location>
        <begin position="724"/>
        <end position="848"/>
    </location>
</feature>
<dbReference type="SMART" id="SM00855">
    <property type="entry name" value="PGAM"/>
    <property type="match status" value="1"/>
</dbReference>
<dbReference type="GO" id="GO:0004822">
    <property type="term" value="F:isoleucine-tRNA ligase activity"/>
    <property type="evidence" value="ECO:0007669"/>
    <property type="project" value="UniProtKB-UniRule"/>
</dbReference>
<comment type="subcellular location">
    <subcellularLocation>
        <location evidence="10">Cytoplasm</location>
    </subcellularLocation>
</comment>
<protein>
    <recommendedName>
        <fullName evidence="10">Isoleucine--tRNA ligase</fullName>
        <ecNumber evidence="10">6.1.1.5</ecNumber>
    </recommendedName>
    <alternativeName>
        <fullName evidence="10">Isoleucyl-tRNA synthetase</fullName>
        <shortName evidence="10">IleRS</shortName>
    </alternativeName>
</protein>